<keyword evidence="8 19" id="KW-0808">Transferase</keyword>
<comment type="catalytic activity">
    <reaction evidence="1 19">
        <text>S-ubiquitinyl-[E2 ubiquitin-conjugating enzyme]-L-cysteine + [acceptor protein]-L-lysine = [E2 ubiquitin-conjugating enzyme]-L-cysteine + N(6)-ubiquitinyl-[acceptor protein]-L-lysine.</text>
        <dbReference type="EC" id="2.3.2.27"/>
    </reaction>
</comment>
<name>A0A7M7GDU6_NASVI</name>
<keyword evidence="11 18" id="KW-0863">Zinc-finger</keyword>
<evidence type="ECO:0000256" key="5">
    <source>
        <dbReference type="ARBA" id="ARBA00012483"/>
    </source>
</evidence>
<evidence type="ECO:0000313" key="23">
    <source>
        <dbReference type="EnsemblMetazoa" id="XP_001603826"/>
    </source>
</evidence>
<dbReference type="InterPro" id="IPR014857">
    <property type="entry name" value="Nse1_RING_C4HC3-type"/>
</dbReference>
<dbReference type="OMA" id="WTQMGYF"/>
<dbReference type="PANTHER" id="PTHR20973">
    <property type="entry name" value="NON-SMC ELEMENT 1-RELATED"/>
    <property type="match status" value="1"/>
</dbReference>
<dbReference type="SMR" id="A0A7M7GDU6"/>
<dbReference type="GO" id="GO:0005634">
    <property type="term" value="C:nucleus"/>
    <property type="evidence" value="ECO:0007669"/>
    <property type="project" value="UniProtKB-SubCell"/>
</dbReference>
<evidence type="ECO:0000256" key="18">
    <source>
        <dbReference type="PROSITE-ProRule" id="PRU00175"/>
    </source>
</evidence>
<dbReference type="PROSITE" id="PS50081">
    <property type="entry name" value="ZF_DAG_PE_2"/>
    <property type="match status" value="1"/>
</dbReference>
<evidence type="ECO:0000256" key="9">
    <source>
        <dbReference type="ARBA" id="ARBA00022723"/>
    </source>
</evidence>
<protein>
    <recommendedName>
        <fullName evidence="6 19">Non-structural maintenance of chromosomes element 1 homolog</fullName>
        <ecNumber evidence="5 19">2.3.2.27</ecNumber>
    </recommendedName>
</protein>
<evidence type="ECO:0000256" key="14">
    <source>
        <dbReference type="ARBA" id="ARBA00022843"/>
    </source>
</evidence>
<sequence length="282" mass="31748">MVYDNRHRTLLQAIMQGGAVLEHDASLICTKIFGERLNVASVAQSINDKLAPLAMAMKSGICEMSGEKYWSIVGTTHEESITVPSQFNTGQRAFLREIYSEIISADDGCISSTDCLNMSTTLDVKLSISDADIFLKYLTKGKWLLIKNGYVFMGVRSIVELMPYFRATYQDNFHNCTLCKEIVFHGRKCENCNKVFHYYCLAKYASMQNESKCPQCRHTLDTSYTSFVADESTTSQVANGNGEEQPMDISEDGNDNGDKDDDDSEDSPPMRRFSKRTRTQSK</sequence>
<evidence type="ECO:0000256" key="8">
    <source>
        <dbReference type="ARBA" id="ARBA00022679"/>
    </source>
</evidence>
<evidence type="ECO:0000256" key="17">
    <source>
        <dbReference type="ARBA" id="ARBA00023242"/>
    </source>
</evidence>
<accession>A0A7M7GDU6</accession>
<keyword evidence="16 19" id="KW-0234">DNA repair</keyword>
<dbReference type="InterPro" id="IPR011513">
    <property type="entry name" value="Nse1"/>
</dbReference>
<evidence type="ECO:0000256" key="15">
    <source>
        <dbReference type="ARBA" id="ARBA00023172"/>
    </source>
</evidence>
<dbReference type="EC" id="2.3.2.27" evidence="5 19"/>
<dbReference type="FunCoup" id="A0A7M7GDU6">
    <property type="interactions" value="1127"/>
</dbReference>
<reference evidence="23" key="1">
    <citation type="submission" date="2021-01" db="UniProtKB">
        <authorList>
            <consortium name="EnsemblMetazoa"/>
        </authorList>
    </citation>
    <scope>IDENTIFICATION</scope>
</reference>
<keyword evidence="7" id="KW-0158">Chromosome</keyword>
<evidence type="ECO:0000256" key="4">
    <source>
        <dbReference type="ARBA" id="ARBA00010258"/>
    </source>
</evidence>
<dbReference type="Gene3D" id="3.30.40.10">
    <property type="entry name" value="Zinc/RING finger domain, C3HC4 (zinc finger)"/>
    <property type="match status" value="1"/>
</dbReference>
<comment type="subunit">
    <text evidence="19">Component of the Smc5-Smc6 complex.</text>
</comment>
<evidence type="ECO:0000256" key="2">
    <source>
        <dbReference type="ARBA" id="ARBA00004123"/>
    </source>
</evidence>
<organism evidence="23 24">
    <name type="scientific">Nasonia vitripennis</name>
    <name type="common">Parasitic wasp</name>
    <dbReference type="NCBI Taxonomy" id="7425"/>
    <lineage>
        <taxon>Eukaryota</taxon>
        <taxon>Metazoa</taxon>
        <taxon>Ecdysozoa</taxon>
        <taxon>Arthropoda</taxon>
        <taxon>Hexapoda</taxon>
        <taxon>Insecta</taxon>
        <taxon>Pterygota</taxon>
        <taxon>Neoptera</taxon>
        <taxon>Endopterygota</taxon>
        <taxon>Hymenoptera</taxon>
        <taxon>Apocrita</taxon>
        <taxon>Proctotrupomorpha</taxon>
        <taxon>Chalcidoidea</taxon>
        <taxon>Pteromalidae</taxon>
        <taxon>Pteromalinae</taxon>
        <taxon>Nasonia</taxon>
    </lineage>
</organism>
<dbReference type="Gene3D" id="3.90.1150.220">
    <property type="match status" value="1"/>
</dbReference>
<dbReference type="InterPro" id="IPR002219">
    <property type="entry name" value="PKC_DAG/PE"/>
</dbReference>
<keyword evidence="12 19" id="KW-0833">Ubl conjugation pathway</keyword>
<evidence type="ECO:0000256" key="10">
    <source>
        <dbReference type="ARBA" id="ARBA00022763"/>
    </source>
</evidence>
<evidence type="ECO:0000259" key="21">
    <source>
        <dbReference type="PROSITE" id="PS50081"/>
    </source>
</evidence>
<dbReference type="Gene3D" id="1.10.10.10">
    <property type="entry name" value="Winged helix-like DNA-binding domain superfamily/Winged helix DNA-binding domain"/>
    <property type="match status" value="1"/>
</dbReference>
<feature type="compositionally biased region" description="Basic residues" evidence="20">
    <location>
        <begin position="272"/>
        <end position="282"/>
    </location>
</feature>
<keyword evidence="15 19" id="KW-0233">DNA recombination</keyword>
<evidence type="ECO:0000256" key="11">
    <source>
        <dbReference type="ARBA" id="ARBA00022771"/>
    </source>
</evidence>
<dbReference type="InterPro" id="IPR013083">
    <property type="entry name" value="Znf_RING/FYVE/PHD"/>
</dbReference>
<gene>
    <name evidence="23" type="primary">100120160</name>
</gene>
<feature type="compositionally biased region" description="Acidic residues" evidence="20">
    <location>
        <begin position="245"/>
        <end position="266"/>
    </location>
</feature>
<keyword evidence="24" id="KW-1185">Reference proteome</keyword>
<dbReference type="SUPFAM" id="SSF57850">
    <property type="entry name" value="RING/U-box"/>
    <property type="match status" value="1"/>
</dbReference>
<dbReference type="AlphaFoldDB" id="A0A7M7GDU6"/>
<feature type="domain" description="Phorbol-ester/DAG-type" evidence="21">
    <location>
        <begin position="161"/>
        <end position="213"/>
    </location>
</feature>
<dbReference type="Pfam" id="PF07574">
    <property type="entry name" value="SMC_Nse1"/>
    <property type="match status" value="1"/>
</dbReference>
<keyword evidence="14" id="KW-0832">Ubl conjugation</keyword>
<dbReference type="PROSITE" id="PS50089">
    <property type="entry name" value="ZF_RING_2"/>
    <property type="match status" value="1"/>
</dbReference>
<dbReference type="InterPro" id="IPR001841">
    <property type="entry name" value="Znf_RING"/>
</dbReference>
<keyword evidence="17 19" id="KW-0539">Nucleus</keyword>
<comment type="similarity">
    <text evidence="4 19">Belongs to the NSE1 family.</text>
</comment>
<dbReference type="GO" id="GO:0061630">
    <property type="term" value="F:ubiquitin protein ligase activity"/>
    <property type="evidence" value="ECO:0007669"/>
    <property type="project" value="UniProtKB-EC"/>
</dbReference>
<evidence type="ECO:0000256" key="3">
    <source>
        <dbReference type="ARBA" id="ARBA00004286"/>
    </source>
</evidence>
<keyword evidence="9 19" id="KW-0479">Metal-binding</keyword>
<dbReference type="GO" id="GO:0030915">
    <property type="term" value="C:Smc5-Smc6 complex"/>
    <property type="evidence" value="ECO:0007669"/>
    <property type="project" value="UniProtKB-UniRule"/>
</dbReference>
<evidence type="ECO:0000256" key="20">
    <source>
        <dbReference type="SAM" id="MobiDB-lite"/>
    </source>
</evidence>
<dbReference type="InParanoid" id="A0A7M7GDU6"/>
<dbReference type="Pfam" id="PF08746">
    <property type="entry name" value="zf-RING-like"/>
    <property type="match status" value="1"/>
</dbReference>
<evidence type="ECO:0000256" key="1">
    <source>
        <dbReference type="ARBA" id="ARBA00000900"/>
    </source>
</evidence>
<evidence type="ECO:0000259" key="22">
    <source>
        <dbReference type="PROSITE" id="PS50089"/>
    </source>
</evidence>
<dbReference type="PANTHER" id="PTHR20973:SF0">
    <property type="entry name" value="NON-STRUCTURAL MAINTENANCE OF CHROMOSOMES ELEMENT 1 HOMOLOG"/>
    <property type="match status" value="1"/>
</dbReference>
<comment type="subcellular location">
    <subcellularLocation>
        <location evidence="3">Chromosome</location>
    </subcellularLocation>
    <subcellularLocation>
        <location evidence="2 19">Nucleus</location>
    </subcellularLocation>
</comment>
<dbReference type="Proteomes" id="UP000002358">
    <property type="component" value="Chromosome 3"/>
</dbReference>
<evidence type="ECO:0000256" key="19">
    <source>
        <dbReference type="RuleBase" id="RU368018"/>
    </source>
</evidence>
<evidence type="ECO:0000256" key="12">
    <source>
        <dbReference type="ARBA" id="ARBA00022786"/>
    </source>
</evidence>
<keyword evidence="13 19" id="KW-0862">Zinc</keyword>
<dbReference type="KEGG" id="nvi:100120160"/>
<feature type="region of interest" description="Disordered" evidence="20">
    <location>
        <begin position="233"/>
        <end position="282"/>
    </location>
</feature>
<proteinExistence type="inferred from homology"/>
<dbReference type="OrthoDB" id="185455at2759"/>
<dbReference type="GO" id="GO:0008270">
    <property type="term" value="F:zinc ion binding"/>
    <property type="evidence" value="ECO:0007669"/>
    <property type="project" value="UniProtKB-KW"/>
</dbReference>
<evidence type="ECO:0000256" key="7">
    <source>
        <dbReference type="ARBA" id="ARBA00022454"/>
    </source>
</evidence>
<evidence type="ECO:0000313" key="24">
    <source>
        <dbReference type="Proteomes" id="UP000002358"/>
    </source>
</evidence>
<dbReference type="EnsemblMetazoa" id="XM_001603776">
    <property type="protein sequence ID" value="XP_001603826"/>
    <property type="gene ID" value="LOC100120160"/>
</dbReference>
<evidence type="ECO:0000256" key="13">
    <source>
        <dbReference type="ARBA" id="ARBA00022833"/>
    </source>
</evidence>
<dbReference type="InterPro" id="IPR036388">
    <property type="entry name" value="WH-like_DNA-bd_sf"/>
</dbReference>
<evidence type="ECO:0000256" key="6">
    <source>
        <dbReference type="ARBA" id="ARBA00019422"/>
    </source>
</evidence>
<feature type="domain" description="RING-type" evidence="22">
    <location>
        <begin position="176"/>
        <end position="217"/>
    </location>
</feature>
<evidence type="ECO:0000256" key="16">
    <source>
        <dbReference type="ARBA" id="ARBA00023204"/>
    </source>
</evidence>
<keyword evidence="10 19" id="KW-0227">DNA damage</keyword>
<dbReference type="GO" id="GO:0000724">
    <property type="term" value="P:double-strand break repair via homologous recombination"/>
    <property type="evidence" value="ECO:0007669"/>
    <property type="project" value="TreeGrafter"/>
</dbReference>